<accession>A0ABW3QI04</accession>
<evidence type="ECO:0000313" key="2">
    <source>
        <dbReference type="EMBL" id="MFD1145350.1"/>
    </source>
</evidence>
<keyword evidence="1" id="KW-0732">Signal</keyword>
<gene>
    <name evidence="2" type="ORF">ACFQ4C_29765</name>
</gene>
<evidence type="ECO:0000313" key="3">
    <source>
        <dbReference type="Proteomes" id="UP001597116"/>
    </source>
</evidence>
<feature type="signal peptide" evidence="1">
    <location>
        <begin position="1"/>
        <end position="20"/>
    </location>
</feature>
<comment type="caution">
    <text evidence="2">The sequence shown here is derived from an EMBL/GenBank/DDBJ whole genome shotgun (WGS) entry which is preliminary data.</text>
</comment>
<evidence type="ECO:0000256" key="1">
    <source>
        <dbReference type="SAM" id="SignalP"/>
    </source>
</evidence>
<reference evidence="3" key="1">
    <citation type="journal article" date="2019" name="Int. J. Syst. Evol. Microbiol.">
        <title>The Global Catalogue of Microorganisms (GCM) 10K type strain sequencing project: providing services to taxonomists for standard genome sequencing and annotation.</title>
        <authorList>
            <consortium name="The Broad Institute Genomics Platform"/>
            <consortium name="The Broad Institute Genome Sequencing Center for Infectious Disease"/>
            <person name="Wu L."/>
            <person name="Ma J."/>
        </authorList>
    </citation>
    <scope>NUCLEOTIDE SEQUENCE [LARGE SCALE GENOMIC DNA]</scope>
    <source>
        <strain evidence="3">CCUG 55608</strain>
    </source>
</reference>
<dbReference type="RefSeq" id="WP_134038307.1">
    <property type="nucleotide sequence ID" value="NZ_JBHTLP010000044.1"/>
</dbReference>
<feature type="chain" id="PRO_5047147801" evidence="1">
    <location>
        <begin position="21"/>
        <end position="319"/>
    </location>
</feature>
<organism evidence="2 3">
    <name type="scientific">Larkinella insperata</name>
    <dbReference type="NCBI Taxonomy" id="332158"/>
    <lineage>
        <taxon>Bacteria</taxon>
        <taxon>Pseudomonadati</taxon>
        <taxon>Bacteroidota</taxon>
        <taxon>Cytophagia</taxon>
        <taxon>Cytophagales</taxon>
        <taxon>Spirosomataceae</taxon>
        <taxon>Larkinella</taxon>
    </lineage>
</organism>
<dbReference type="Proteomes" id="UP001597116">
    <property type="component" value="Unassembled WGS sequence"/>
</dbReference>
<sequence>MKKLFSILFTGLLTMSLAQGQMINLSGDSETEQAAKLEIIRIIQERIQKMTIAEINSRIVVSKGVTKYYKVEEIEGMYQTMHAQRSAFAQNAVKLKTQSFGMGSYVEEYTGALEKADALRKQLRTVVTSGNMIQLPPLPIFNISFASNSGNAPANDLQQQMTDLMASYGVTSPEDLQNMDPAKKQELEGKLMLMKEELYKQTIAKGNNNATKLMSLVANIIMPGLGSILGGLTSGKNPVNTLVGYVTDNFQMPTEYYTSDALKLTDSERIKIIDELHLRMSELYQKTTALSMNMSNESKKRYNEVIEKRNDMILHGPKN</sequence>
<name>A0ABW3QI04_9BACT</name>
<dbReference type="EMBL" id="JBHTLP010000044">
    <property type="protein sequence ID" value="MFD1145350.1"/>
    <property type="molecule type" value="Genomic_DNA"/>
</dbReference>
<keyword evidence="3" id="KW-1185">Reference proteome</keyword>
<protein>
    <submittedName>
        <fullName evidence="2">Uncharacterized protein</fullName>
    </submittedName>
</protein>
<proteinExistence type="predicted"/>